<dbReference type="AlphaFoldDB" id="A0A1X0QFV7"/>
<sequence length="135" mass="15816">MNLIRVKKNEDILLLIVLIACLALTTVYNFKDLIFDNKKILKTIKKKFNILMKNSNDTERLSKLKILINNIENTEIINYNEIFQFSNEKLDEVLNNLNFKKKFLKKYSAKLLASTFLPFFMPIVMALLTALNLIK</sequence>
<dbReference type="EMBL" id="LTAI01000543">
    <property type="protein sequence ID" value="ORD98637.1"/>
    <property type="molecule type" value="Genomic_DNA"/>
</dbReference>
<organism evidence="2 3">
    <name type="scientific">Hepatospora eriocheir</name>
    <dbReference type="NCBI Taxonomy" id="1081669"/>
    <lineage>
        <taxon>Eukaryota</taxon>
        <taxon>Fungi</taxon>
        <taxon>Fungi incertae sedis</taxon>
        <taxon>Microsporidia</taxon>
        <taxon>Hepatosporidae</taxon>
        <taxon>Hepatospora</taxon>
    </lineage>
</organism>
<feature type="transmembrane region" description="Helical" evidence="1">
    <location>
        <begin position="12"/>
        <end position="30"/>
    </location>
</feature>
<proteinExistence type="predicted"/>
<protein>
    <submittedName>
        <fullName evidence="2">Uncharacterized protein</fullName>
    </submittedName>
</protein>
<accession>A0A1X0QFV7</accession>
<evidence type="ECO:0000313" key="3">
    <source>
        <dbReference type="Proteomes" id="UP000192501"/>
    </source>
</evidence>
<keyword evidence="1" id="KW-0812">Transmembrane</keyword>
<reference evidence="2 3" key="1">
    <citation type="journal article" date="2017" name="Environ. Microbiol.">
        <title>Decay of the glycolytic pathway and adaptation to intranuclear parasitism within Enterocytozoonidae microsporidia.</title>
        <authorList>
            <person name="Wiredu Boakye D."/>
            <person name="Jaroenlak P."/>
            <person name="Prachumwat A."/>
            <person name="Williams T.A."/>
            <person name="Bateman K.S."/>
            <person name="Itsathitphaisarn O."/>
            <person name="Sritunyalucksana K."/>
            <person name="Paszkiewicz K.H."/>
            <person name="Moore K.A."/>
            <person name="Stentiford G.D."/>
            <person name="Williams B.A."/>
        </authorList>
    </citation>
    <scope>NUCLEOTIDE SEQUENCE [LARGE SCALE GENOMIC DNA]</scope>
    <source>
        <strain evidence="3">canceri</strain>
    </source>
</reference>
<evidence type="ECO:0000256" key="1">
    <source>
        <dbReference type="SAM" id="Phobius"/>
    </source>
</evidence>
<keyword evidence="1" id="KW-1133">Transmembrane helix</keyword>
<evidence type="ECO:0000313" key="2">
    <source>
        <dbReference type="EMBL" id="ORD98637.1"/>
    </source>
</evidence>
<dbReference type="VEuPathDB" id="MicrosporidiaDB:A0H76_2145"/>
<gene>
    <name evidence="2" type="ORF">A0H76_2145</name>
</gene>
<name>A0A1X0QFV7_9MICR</name>
<keyword evidence="1" id="KW-0472">Membrane</keyword>
<comment type="caution">
    <text evidence="2">The sequence shown here is derived from an EMBL/GenBank/DDBJ whole genome shotgun (WGS) entry which is preliminary data.</text>
</comment>
<dbReference type="Proteomes" id="UP000192501">
    <property type="component" value="Unassembled WGS sequence"/>
</dbReference>
<feature type="transmembrane region" description="Helical" evidence="1">
    <location>
        <begin position="111"/>
        <end position="134"/>
    </location>
</feature>